<accession>A0A6C0DQR4</accession>
<protein>
    <submittedName>
        <fullName evidence="1">Uncharacterized protein</fullName>
    </submittedName>
</protein>
<organism evidence="1">
    <name type="scientific">viral metagenome</name>
    <dbReference type="NCBI Taxonomy" id="1070528"/>
    <lineage>
        <taxon>unclassified sequences</taxon>
        <taxon>metagenomes</taxon>
        <taxon>organismal metagenomes</taxon>
    </lineage>
</organism>
<dbReference type="AlphaFoldDB" id="A0A6C0DQR4"/>
<evidence type="ECO:0000313" key="1">
    <source>
        <dbReference type="EMBL" id="QHT18771.1"/>
    </source>
</evidence>
<reference evidence="1" key="1">
    <citation type="journal article" date="2020" name="Nature">
        <title>Giant virus diversity and host interactions through global metagenomics.</title>
        <authorList>
            <person name="Schulz F."/>
            <person name="Roux S."/>
            <person name="Paez-Espino D."/>
            <person name="Jungbluth S."/>
            <person name="Walsh D.A."/>
            <person name="Denef V.J."/>
            <person name="McMahon K.D."/>
            <person name="Konstantinidis K.T."/>
            <person name="Eloe-Fadrosh E.A."/>
            <person name="Kyrpides N.C."/>
            <person name="Woyke T."/>
        </authorList>
    </citation>
    <scope>NUCLEOTIDE SEQUENCE</scope>
    <source>
        <strain evidence="1">GVMAG-M-3300023174-49</strain>
    </source>
</reference>
<sequence>MTKTLDYYIAKLPMDVGKEIFSFLIPDKDTIQFYNYSSNSYSNSSYSSKYEKALIGDEVVKNKEGLYLSRIWKKNGKHRYYVTETIVDTIHVEYNDSMCAMHYYDYFSTYVGKDLDKALIELLFIFQ</sequence>
<dbReference type="EMBL" id="MN739659">
    <property type="protein sequence ID" value="QHT18771.1"/>
    <property type="molecule type" value="Genomic_DNA"/>
</dbReference>
<proteinExistence type="predicted"/>
<name>A0A6C0DQR4_9ZZZZ</name>